<dbReference type="Proteomes" id="UP000284119">
    <property type="component" value="Unassembled WGS sequence"/>
</dbReference>
<accession>A0ABX9P5H1</accession>
<dbReference type="PROSITE" id="PS51257">
    <property type="entry name" value="PROKAR_LIPOPROTEIN"/>
    <property type="match status" value="1"/>
</dbReference>
<reference evidence="1 2" key="1">
    <citation type="submission" date="2018-09" db="EMBL/GenBank/DDBJ databases">
        <authorList>
            <person name="Le Fleche-Mateos A."/>
        </authorList>
    </citation>
    <scope>NUCLEOTIDE SEQUENCE [LARGE SCALE GENOMIC DNA]</scope>
    <source>
        <strain evidence="1 2">DSM 30078</strain>
    </source>
</reference>
<comment type="caution">
    <text evidence="1">The sequence shown here is derived from an EMBL/GenBank/DDBJ whole genome shotgun (WGS) entry which is preliminary data.</text>
</comment>
<keyword evidence="2" id="KW-1185">Reference proteome</keyword>
<dbReference type="EMBL" id="RAHG01000001">
    <property type="protein sequence ID" value="RJT15576.1"/>
    <property type="molecule type" value="Genomic_DNA"/>
</dbReference>
<protein>
    <submittedName>
        <fullName evidence="1">Type II and III secretion system protein</fullName>
    </submittedName>
</protein>
<evidence type="ECO:0000313" key="2">
    <source>
        <dbReference type="Proteomes" id="UP000284119"/>
    </source>
</evidence>
<evidence type="ECO:0000313" key="1">
    <source>
        <dbReference type="EMBL" id="RJT15576.1"/>
    </source>
</evidence>
<sequence>MKTKIGVYSLLFILQGCTTIDQKYNPDTLTDSKDGKVTTTDDVKTRPYQKFDTAFLGKKVDYNAKTQELLAKKVNIQSYEQMDLNMLMNAVSEQTGISFRLNYAAPGTGTAKVDATNDPSKDTRSVNFNGNFEEFMRYISALYDISATLDDNNVLKLDLYSSYIIKMDFYGEDTKSESSLDIAGNASTSSGGLKGKSETKFDSSYWDDVDDMAQKYISSGVYTIFKDASILTFSGRPSEYNALNDVLKKYQVDNNKQFVVTYKIYTLDKSKMKELGAGATMQYKNGGTTFNVDSNKILSNMEGGMSFGRNFYAGSGHTLNVSAQMNALYELTGNKVIQSGSFVTRNGTPIPLNMTQTQHYVSGRTKTTNDLTSTEDTSVETSELVTGTSFIITPRVQTDGRIEVTSGFTKRYLNEIQTFDSVQLPKTTTTEMYNTTMVSAGTMLMVGKYEAQESSDGHSYLMLGADATNSESNVTVVTVVGIDYYRAPTSAR</sequence>
<name>A0ABX9P5H1_9GAMM</name>
<dbReference type="RefSeq" id="WP_112164944.1">
    <property type="nucleotide sequence ID" value="NZ_JYDE01000007.1"/>
</dbReference>
<gene>
    <name evidence="1" type="ORF">D5396_00115</name>
</gene>
<proteinExistence type="predicted"/>
<organism evidence="1 2">
    <name type="scientific">Rahnella inusitata</name>
    <dbReference type="NCBI Taxonomy" id="58169"/>
    <lineage>
        <taxon>Bacteria</taxon>
        <taxon>Pseudomonadati</taxon>
        <taxon>Pseudomonadota</taxon>
        <taxon>Gammaproteobacteria</taxon>
        <taxon>Enterobacterales</taxon>
        <taxon>Yersiniaceae</taxon>
        <taxon>Rahnella</taxon>
    </lineage>
</organism>